<gene>
    <name evidence="1" type="ORF">FB547_1095</name>
</gene>
<name>A0A561BF05_9BURK</name>
<evidence type="ECO:0000313" key="2">
    <source>
        <dbReference type="Proteomes" id="UP000319722"/>
    </source>
</evidence>
<dbReference type="Gene3D" id="1.10.10.10">
    <property type="entry name" value="Winged helix-like DNA-binding domain superfamily/Winged helix DNA-binding domain"/>
    <property type="match status" value="1"/>
</dbReference>
<dbReference type="AlphaFoldDB" id="A0A561BF05"/>
<proteinExistence type="predicted"/>
<reference evidence="1 2" key="1">
    <citation type="submission" date="2019-06" db="EMBL/GenBank/DDBJ databases">
        <title>Sorghum-associated microbial communities from plants grown in Nebraska, USA.</title>
        <authorList>
            <person name="Schachtman D."/>
        </authorList>
    </citation>
    <scope>NUCLEOTIDE SEQUENCE [LARGE SCALE GENOMIC DNA]</scope>
    <source>
        <strain evidence="1 2">T529</strain>
    </source>
</reference>
<accession>A0A561BF05</accession>
<evidence type="ECO:0000313" key="1">
    <source>
        <dbReference type="EMBL" id="TWD77471.1"/>
    </source>
</evidence>
<sequence length="282" mass="30987">MSILVMSRVWQESSHSGAHLLMMLAIADFADDQGRAYPSVSTLAQKCRVKPRAANYSLADLKESGELEIKIGRGPRGANLYRIALDRLGAGREDRRPLQHVAPMQPGAPLQSIAPPQCAAPLQPGAQTPATGCMFPLHPVAPKPSLNHQEPSVEATASVGSGLPPCQTQALPDCPHLRMIDLFAKHLPELPQPRPELWQGKNAEAMRARWKWVMTAKRTNGERYATTANEALDWFDRFFQNVAGSAFLTGRNGKWACNLGWLMKADNFTKVVQGNYENKEAA</sequence>
<dbReference type="Proteomes" id="UP000319722">
    <property type="component" value="Unassembled WGS sequence"/>
</dbReference>
<dbReference type="Pfam" id="PF13730">
    <property type="entry name" value="HTH_36"/>
    <property type="match status" value="1"/>
</dbReference>
<evidence type="ECO:0008006" key="3">
    <source>
        <dbReference type="Google" id="ProtNLM"/>
    </source>
</evidence>
<dbReference type="EMBL" id="VIVL01000009">
    <property type="protein sequence ID" value="TWD77471.1"/>
    <property type="molecule type" value="Genomic_DNA"/>
</dbReference>
<organism evidence="1 2">
    <name type="scientific">Variovorax beijingensis</name>
    <dbReference type="NCBI Taxonomy" id="2496117"/>
    <lineage>
        <taxon>Bacteria</taxon>
        <taxon>Pseudomonadati</taxon>
        <taxon>Pseudomonadota</taxon>
        <taxon>Betaproteobacteria</taxon>
        <taxon>Burkholderiales</taxon>
        <taxon>Comamonadaceae</taxon>
        <taxon>Variovorax</taxon>
    </lineage>
</organism>
<dbReference type="InterPro" id="IPR036388">
    <property type="entry name" value="WH-like_DNA-bd_sf"/>
</dbReference>
<comment type="caution">
    <text evidence="1">The sequence shown here is derived from an EMBL/GenBank/DDBJ whole genome shotgun (WGS) entry which is preliminary data.</text>
</comment>
<dbReference type="RefSeq" id="WP_145746008.1">
    <property type="nucleotide sequence ID" value="NZ_VIVL01000009.1"/>
</dbReference>
<protein>
    <recommendedName>
        <fullName evidence="3">Helix-turn-helix domain-containing protein</fullName>
    </recommendedName>
</protein>
<dbReference type="OrthoDB" id="8904137at2"/>